<dbReference type="SMART" id="SM00184">
    <property type="entry name" value="RING"/>
    <property type="match status" value="1"/>
</dbReference>
<dbReference type="PANTHER" id="PTHR15710">
    <property type="entry name" value="E3 UBIQUITIN-PROTEIN LIGASE PRAJA"/>
    <property type="match status" value="1"/>
</dbReference>
<dbReference type="SUPFAM" id="SSF57850">
    <property type="entry name" value="RING/U-box"/>
    <property type="match status" value="1"/>
</dbReference>
<keyword evidence="15" id="KW-0732">Signal</keyword>
<dbReference type="InterPro" id="IPR013083">
    <property type="entry name" value="Znf_RING/FYVE/PHD"/>
</dbReference>
<keyword evidence="18" id="KW-1185">Reference proteome</keyword>
<feature type="chain" id="PRO_5032577222" description="E3 ubiquitin-protein ligase RNF181" evidence="15">
    <location>
        <begin position="29"/>
        <end position="1206"/>
    </location>
</feature>
<dbReference type="PROSITE" id="PS00518">
    <property type="entry name" value="ZF_RING_1"/>
    <property type="match status" value="1"/>
</dbReference>
<evidence type="ECO:0000256" key="9">
    <source>
        <dbReference type="ARBA" id="ARBA00038197"/>
    </source>
</evidence>
<dbReference type="GO" id="GO:0005737">
    <property type="term" value="C:cytoplasm"/>
    <property type="evidence" value="ECO:0007669"/>
    <property type="project" value="TreeGrafter"/>
</dbReference>
<evidence type="ECO:0000256" key="3">
    <source>
        <dbReference type="ARBA" id="ARBA00012483"/>
    </source>
</evidence>
<accession>A0A813BEH0</accession>
<proteinExistence type="inferred from homology"/>
<keyword evidence="8" id="KW-0862">Zinc</keyword>
<feature type="non-terminal residue" evidence="17">
    <location>
        <position position="1"/>
    </location>
</feature>
<organism evidence="17 18">
    <name type="scientific">Symbiodinium necroappetens</name>
    <dbReference type="NCBI Taxonomy" id="1628268"/>
    <lineage>
        <taxon>Eukaryota</taxon>
        <taxon>Sar</taxon>
        <taxon>Alveolata</taxon>
        <taxon>Dinophyceae</taxon>
        <taxon>Suessiales</taxon>
        <taxon>Symbiodiniaceae</taxon>
        <taxon>Symbiodinium</taxon>
    </lineage>
</organism>
<feature type="compositionally biased region" description="Low complexity" evidence="14">
    <location>
        <begin position="458"/>
        <end position="467"/>
    </location>
</feature>
<dbReference type="SUPFAM" id="SSF50156">
    <property type="entry name" value="PDZ domain-like"/>
    <property type="match status" value="1"/>
</dbReference>
<comment type="pathway">
    <text evidence="2">Protein modification; protein ubiquitination.</text>
</comment>
<gene>
    <name evidence="17" type="primary">RING1</name>
    <name evidence="17" type="ORF">SNEC2469_LOCUS30384</name>
</gene>
<reference evidence="17" key="1">
    <citation type="submission" date="2021-02" db="EMBL/GenBank/DDBJ databases">
        <authorList>
            <person name="Dougan E. K."/>
            <person name="Rhodes N."/>
            <person name="Thang M."/>
            <person name="Chan C."/>
        </authorList>
    </citation>
    <scope>NUCLEOTIDE SEQUENCE</scope>
</reference>
<name>A0A813BEH0_9DINO</name>
<evidence type="ECO:0000256" key="5">
    <source>
        <dbReference type="ARBA" id="ARBA00022723"/>
    </source>
</evidence>
<evidence type="ECO:0000256" key="6">
    <source>
        <dbReference type="ARBA" id="ARBA00022771"/>
    </source>
</evidence>
<dbReference type="InterPro" id="IPR001841">
    <property type="entry name" value="Znf_RING"/>
</dbReference>
<keyword evidence="5" id="KW-0479">Metal-binding</keyword>
<evidence type="ECO:0000259" key="16">
    <source>
        <dbReference type="PROSITE" id="PS50089"/>
    </source>
</evidence>
<dbReference type="EC" id="2.3.2.27" evidence="3"/>
<feature type="region of interest" description="Disordered" evidence="14">
    <location>
        <begin position="438"/>
        <end position="467"/>
    </location>
</feature>
<feature type="region of interest" description="Disordered" evidence="14">
    <location>
        <begin position="498"/>
        <end position="526"/>
    </location>
</feature>
<feature type="region of interest" description="Disordered" evidence="14">
    <location>
        <begin position="1054"/>
        <end position="1151"/>
    </location>
</feature>
<evidence type="ECO:0000256" key="12">
    <source>
        <dbReference type="ARBA" id="ARBA00045940"/>
    </source>
</evidence>
<evidence type="ECO:0000256" key="13">
    <source>
        <dbReference type="PROSITE-ProRule" id="PRU00175"/>
    </source>
</evidence>
<dbReference type="Gene3D" id="3.30.40.10">
    <property type="entry name" value="Zinc/RING finger domain, C3HC4 (zinc finger)"/>
    <property type="match status" value="1"/>
</dbReference>
<comment type="similarity">
    <text evidence="9">Belongs to the RNF181 family.</text>
</comment>
<keyword evidence="6 13" id="KW-0863">Zinc-finger</keyword>
<keyword evidence="4" id="KW-0808">Transferase</keyword>
<comment type="caution">
    <text evidence="17">The sequence shown here is derived from an EMBL/GenBank/DDBJ whole genome shotgun (WGS) entry which is preliminary data.</text>
</comment>
<evidence type="ECO:0000256" key="4">
    <source>
        <dbReference type="ARBA" id="ARBA00022679"/>
    </source>
</evidence>
<comment type="catalytic activity">
    <reaction evidence="1">
        <text>S-ubiquitinyl-[E2 ubiquitin-conjugating enzyme]-L-cysteine + [acceptor protein]-L-lysine = [E2 ubiquitin-conjugating enzyme]-L-cysteine + N(6)-ubiquitinyl-[acceptor protein]-L-lysine.</text>
        <dbReference type="EC" id="2.3.2.27"/>
    </reaction>
</comment>
<dbReference type="InterPro" id="IPR017907">
    <property type="entry name" value="Znf_RING_CS"/>
</dbReference>
<dbReference type="GO" id="GO:0061630">
    <property type="term" value="F:ubiquitin protein ligase activity"/>
    <property type="evidence" value="ECO:0007669"/>
    <property type="project" value="UniProtKB-EC"/>
</dbReference>
<protein>
    <recommendedName>
        <fullName evidence="10">E3 ubiquitin-protein ligase RNF181</fullName>
        <ecNumber evidence="3">2.3.2.27</ecNumber>
    </recommendedName>
    <alternativeName>
        <fullName evidence="11">RING finger protein 181</fullName>
    </alternativeName>
</protein>
<dbReference type="PANTHER" id="PTHR15710:SF160">
    <property type="entry name" value="E3 UBIQUITIN-PROTEIN LIGASE RNF181"/>
    <property type="match status" value="1"/>
</dbReference>
<feature type="signal peptide" evidence="15">
    <location>
        <begin position="1"/>
        <end position="28"/>
    </location>
</feature>
<evidence type="ECO:0000256" key="1">
    <source>
        <dbReference type="ARBA" id="ARBA00000900"/>
    </source>
</evidence>
<dbReference type="GO" id="GO:0008270">
    <property type="term" value="F:zinc ion binding"/>
    <property type="evidence" value="ECO:0007669"/>
    <property type="project" value="UniProtKB-KW"/>
</dbReference>
<comment type="function">
    <text evidence="12">E3 ubiquitin-protein ligase which accepts ubiquitin from an E2 ubiquitin-conjugating enzyme in the form of a thioester and then directly transfers the ubiquitin to targeted substrates. Catalyzes monoubiquitination of 26S proteasome subunit PSMC2/RPT1.</text>
</comment>
<dbReference type="PROSITE" id="PS50089">
    <property type="entry name" value="ZF_RING_2"/>
    <property type="match status" value="1"/>
</dbReference>
<dbReference type="Proteomes" id="UP000601435">
    <property type="component" value="Unassembled WGS sequence"/>
</dbReference>
<evidence type="ECO:0000313" key="18">
    <source>
        <dbReference type="Proteomes" id="UP000601435"/>
    </source>
</evidence>
<dbReference type="OrthoDB" id="421575at2759"/>
<feature type="domain" description="RING-type" evidence="16">
    <location>
        <begin position="883"/>
        <end position="924"/>
    </location>
</feature>
<feature type="compositionally biased region" description="Basic and acidic residues" evidence="14">
    <location>
        <begin position="385"/>
        <end position="396"/>
    </location>
</feature>
<keyword evidence="7" id="KW-0833">Ubl conjugation pathway</keyword>
<dbReference type="EMBL" id="CAJNJA010070819">
    <property type="protein sequence ID" value="CAE7901930.1"/>
    <property type="molecule type" value="Genomic_DNA"/>
</dbReference>
<feature type="region of interest" description="Disordered" evidence="14">
    <location>
        <begin position="375"/>
        <end position="401"/>
    </location>
</feature>
<evidence type="ECO:0000256" key="15">
    <source>
        <dbReference type="SAM" id="SignalP"/>
    </source>
</evidence>
<evidence type="ECO:0000256" key="7">
    <source>
        <dbReference type="ARBA" id="ARBA00022786"/>
    </source>
</evidence>
<evidence type="ECO:0000256" key="2">
    <source>
        <dbReference type="ARBA" id="ARBA00004906"/>
    </source>
</evidence>
<evidence type="ECO:0000313" key="17">
    <source>
        <dbReference type="EMBL" id="CAE7901930.1"/>
    </source>
</evidence>
<dbReference type="AlphaFoldDB" id="A0A813BEH0"/>
<sequence length="1206" mass="131523">MASFAPLRRSRGLALLVLSLPLCCFVSAWGTARGRRVEYQARHAAPEPAEPELASPAWEESAQVVLEIVEDSTKEDALDWLQAGYAWTAKSRRFWRKLRSPMPPEPEAVRRTARWLQDKGLAQKAWVRRFPEVLGLSVEDLEEGRSTAPSYLKSEDTYNKAIKSNPTLLGKNYDCLQEHESCQGRCSRCWNTTDAEQSEQYTLCGCLGFLGGLSILENIGPLKLRAGSSSGTVSGLSSISGSSYQAAMKHALLLLALPAHATQISTEDPALLSDEQASLREEDEWRPSAQATFPRPSYGNGWSPWSGNPGSLPGGPAAHLPYQAVPRVPAPPPAGTFPKVAVSSAASGAGPNNLKEAEAETKKFFEIEEMVAKETGLPLNSSEAAQKEEEEKAEAKEVEEEEEEERFDALYAGIALVILLAAGGTFYFHRWSQDKPKPGEALGAAAPSSPEADPKAPGPAEAEAKAATGRMKRKLLQLQVLILLSPLSEGPLSCQWGERWPLPDPSPSEGAMGKKRKAEFEPPPVNLDALPPLEEGILRFEFTLEEKGALGVRFSGGSPPMILSVAPDSFASKKGIPVNYEVHAINGLALVQQNQQRVMHFLKSRPVVLDVRPLGWKPPEKMKELKRRQQQEEAEQKAKMAVEKKRREQDGWKVEMHSEEIQQFNADVRQVFSSVFSACTWLSKPNERSPQLVPQKPLPLGQNQLRVCEELERLGLLKASPLPSPFVVAFHELLSSPVGGECSCGAMGDLPFSLAALLNSGAGALGPAREGGTITLLTLPGRGLVGAAITPSGSEPGFPLPLGLLQSLGGQVSRVPVAAEEDAADALGGIMRMMMEQMAQIAMQRSMEESGPKVPPASERVRDALPRVVVTKEDLLDATNSKCSVCLEDYRPGVRATRMLCGHLFCTGCIREWLREANTCPVCRYELATDCEDFESGRRTRMSGRIVRLRAAELRMLRISELRRLMDALGVSGEGCLERADLVRHLEGAPDVEVAPELSAEKKFRYDLQDLEQLDLPLLRNLMERHRVPFDLEEDLSEDDERRVALRSFADAGWMRGASKTPPKPSEGAKQMPARPENTTEPAQTTTAAFVPSTDAGESGESGESEMRSETPSGESCEAKSRAAGKAARPAEPPPARRRPRPGAKAEAKADEAQEVLVVMRLLKSFRETLVAKRSPGALRSVFLQADGDTLPGLPAKVRQLAERAR</sequence>
<evidence type="ECO:0000256" key="14">
    <source>
        <dbReference type="SAM" id="MobiDB-lite"/>
    </source>
</evidence>
<evidence type="ECO:0000256" key="11">
    <source>
        <dbReference type="ARBA" id="ARBA00041674"/>
    </source>
</evidence>
<evidence type="ECO:0000256" key="8">
    <source>
        <dbReference type="ARBA" id="ARBA00022833"/>
    </source>
</evidence>
<feature type="compositionally biased region" description="Polar residues" evidence="14">
    <location>
        <begin position="1077"/>
        <end position="1088"/>
    </location>
</feature>
<evidence type="ECO:0000256" key="10">
    <source>
        <dbReference type="ARBA" id="ARBA00039317"/>
    </source>
</evidence>
<dbReference type="GO" id="GO:0016567">
    <property type="term" value="P:protein ubiquitination"/>
    <property type="evidence" value="ECO:0007669"/>
    <property type="project" value="TreeGrafter"/>
</dbReference>
<dbReference type="Gene3D" id="2.30.42.10">
    <property type="match status" value="1"/>
</dbReference>
<dbReference type="Pfam" id="PF13639">
    <property type="entry name" value="zf-RING_2"/>
    <property type="match status" value="1"/>
</dbReference>
<dbReference type="InterPro" id="IPR036034">
    <property type="entry name" value="PDZ_sf"/>
</dbReference>